<dbReference type="OrthoDB" id="9854931at2"/>
<keyword evidence="3" id="KW-1185">Reference proteome</keyword>
<reference evidence="2 3" key="1">
    <citation type="submission" date="2019-07" db="EMBL/GenBank/DDBJ databases">
        <title>Quadrisphaera sp. strain DD2A genome sequencing and assembly.</title>
        <authorList>
            <person name="Kim I."/>
        </authorList>
    </citation>
    <scope>NUCLEOTIDE SEQUENCE [LARGE SCALE GENOMIC DNA]</scope>
    <source>
        <strain evidence="2 3">DD2A</strain>
    </source>
</reference>
<accession>A0A5C8Z5N2</accession>
<proteinExistence type="predicted"/>
<dbReference type="AlphaFoldDB" id="A0A5C8Z5N2"/>
<protein>
    <submittedName>
        <fullName evidence="2">Uncharacterized protein</fullName>
    </submittedName>
</protein>
<dbReference type="RefSeq" id="WP_147928249.1">
    <property type="nucleotide sequence ID" value="NZ_VKAC01000016.1"/>
</dbReference>
<dbReference type="EMBL" id="VKAC01000016">
    <property type="protein sequence ID" value="TXR52230.1"/>
    <property type="molecule type" value="Genomic_DNA"/>
</dbReference>
<evidence type="ECO:0000313" key="2">
    <source>
        <dbReference type="EMBL" id="TXR52230.1"/>
    </source>
</evidence>
<sequence length="152" mass="16123">MSTPSFIDRLRSRSRRPEQVTLLEATLPPVLETSPGPLPDLAVLPAAPLVAIQAELPEDHWHAGDPRMLPGGTVVLAGDVPSPRRPVDRRGLHLVPEVDLRGEVLDLRAAAAEAPPALVDVVDVVDEAVAAPAAPDTPEREAPCTEPSTWLG</sequence>
<organism evidence="2 3">
    <name type="scientific">Quadrisphaera setariae</name>
    <dbReference type="NCBI Taxonomy" id="2593304"/>
    <lineage>
        <taxon>Bacteria</taxon>
        <taxon>Bacillati</taxon>
        <taxon>Actinomycetota</taxon>
        <taxon>Actinomycetes</taxon>
        <taxon>Kineosporiales</taxon>
        <taxon>Kineosporiaceae</taxon>
        <taxon>Quadrisphaera</taxon>
    </lineage>
</organism>
<evidence type="ECO:0000313" key="3">
    <source>
        <dbReference type="Proteomes" id="UP000321234"/>
    </source>
</evidence>
<feature type="region of interest" description="Disordered" evidence="1">
    <location>
        <begin position="130"/>
        <end position="152"/>
    </location>
</feature>
<dbReference type="Proteomes" id="UP000321234">
    <property type="component" value="Unassembled WGS sequence"/>
</dbReference>
<name>A0A5C8Z5N2_9ACTN</name>
<gene>
    <name evidence="2" type="ORF">FMM08_20710</name>
</gene>
<comment type="caution">
    <text evidence="2">The sequence shown here is derived from an EMBL/GenBank/DDBJ whole genome shotgun (WGS) entry which is preliminary data.</text>
</comment>
<evidence type="ECO:0000256" key="1">
    <source>
        <dbReference type="SAM" id="MobiDB-lite"/>
    </source>
</evidence>